<dbReference type="InParanoid" id="D3BUS0"/>
<sequence length="30" mass="3329">MIPNTTDPTMIPAILAFDNPEFDWPHLSGS</sequence>
<accession>D3BUS0</accession>
<comment type="caution">
    <text evidence="1">The sequence shown here is derived from an EMBL/GenBank/DDBJ whole genome shotgun (WGS) entry which is preliminary data.</text>
</comment>
<keyword evidence="2" id="KW-1185">Reference proteome</keyword>
<proteinExistence type="predicted"/>
<protein>
    <submittedName>
        <fullName evidence="1">Uncharacterized protein</fullName>
    </submittedName>
</protein>
<name>D3BUS0_HETP5</name>
<gene>
    <name evidence="1" type="ORF">PPL_11892</name>
</gene>
<organism evidence="1 2">
    <name type="scientific">Heterostelium pallidum (strain ATCC 26659 / Pp 5 / PN500)</name>
    <name type="common">Cellular slime mold</name>
    <name type="synonym">Polysphondylium pallidum</name>
    <dbReference type="NCBI Taxonomy" id="670386"/>
    <lineage>
        <taxon>Eukaryota</taxon>
        <taxon>Amoebozoa</taxon>
        <taxon>Evosea</taxon>
        <taxon>Eumycetozoa</taxon>
        <taxon>Dictyostelia</taxon>
        <taxon>Acytosteliales</taxon>
        <taxon>Acytosteliaceae</taxon>
        <taxon>Heterostelium</taxon>
    </lineage>
</organism>
<evidence type="ECO:0000313" key="1">
    <source>
        <dbReference type="EMBL" id="EFA74858.1"/>
    </source>
</evidence>
<dbReference type="GeneID" id="31367360"/>
<reference evidence="1 2" key="1">
    <citation type="journal article" date="2011" name="Genome Res.">
        <title>Phylogeny-wide analysis of social amoeba genomes highlights ancient origins for complex intercellular communication.</title>
        <authorList>
            <person name="Heidel A.J."/>
            <person name="Lawal H.M."/>
            <person name="Felder M."/>
            <person name="Schilde C."/>
            <person name="Helps N.R."/>
            <person name="Tunggal B."/>
            <person name="Rivero F."/>
            <person name="John U."/>
            <person name="Schleicher M."/>
            <person name="Eichinger L."/>
            <person name="Platzer M."/>
            <person name="Noegel A.A."/>
            <person name="Schaap P."/>
            <person name="Gloeckner G."/>
        </authorList>
    </citation>
    <scope>NUCLEOTIDE SEQUENCE [LARGE SCALE GENOMIC DNA]</scope>
    <source>
        <strain evidence="2">ATCC 26659 / Pp 5 / PN500</strain>
    </source>
</reference>
<dbReference type="EMBL" id="ADBJ01000060">
    <property type="protein sequence ID" value="EFA74858.1"/>
    <property type="molecule type" value="Genomic_DNA"/>
</dbReference>
<dbReference type="Proteomes" id="UP000001396">
    <property type="component" value="Unassembled WGS sequence"/>
</dbReference>
<evidence type="ECO:0000313" key="2">
    <source>
        <dbReference type="Proteomes" id="UP000001396"/>
    </source>
</evidence>
<dbReference type="AlphaFoldDB" id="D3BUS0"/>
<dbReference type="RefSeq" id="XP_020426992.1">
    <property type="nucleotide sequence ID" value="XM_020582638.1"/>
</dbReference>